<organism evidence="1 2">
    <name type="scientific">Symbiodinium necroappetens</name>
    <dbReference type="NCBI Taxonomy" id="1628268"/>
    <lineage>
        <taxon>Eukaryota</taxon>
        <taxon>Sar</taxon>
        <taxon>Alveolata</taxon>
        <taxon>Dinophyceae</taxon>
        <taxon>Suessiales</taxon>
        <taxon>Symbiodiniaceae</taxon>
        <taxon>Symbiodinium</taxon>
    </lineage>
</organism>
<dbReference type="AlphaFoldDB" id="A0A812PCE3"/>
<evidence type="ECO:0000313" key="2">
    <source>
        <dbReference type="Proteomes" id="UP000601435"/>
    </source>
</evidence>
<keyword evidence="2" id="KW-1185">Reference proteome</keyword>
<dbReference type="EMBL" id="CAJNJA010014742">
    <property type="protein sequence ID" value="CAE7348954.1"/>
    <property type="molecule type" value="Genomic_DNA"/>
</dbReference>
<sequence>MPSLRCVSRVECAYQRQACKQQHASQSYDCNKVKFDKSGQNGDVCEATQLQADCEAAEAVWHRATATNPSVSTPLLHFLRALNITQPPRLFPQSLYRERGSSSCVHFAFEAANHDMSNVCYNPHTLSQRRDWRTAAQATMDVQTAETRLLPRVPLVPSVPSWLCFGWLVPALQVARLSFGMKGSALDSPHRPQLGEAMTSRALASWNMSH</sequence>
<evidence type="ECO:0000313" key="1">
    <source>
        <dbReference type="EMBL" id="CAE7348954.1"/>
    </source>
</evidence>
<comment type="caution">
    <text evidence="1">The sequence shown here is derived from an EMBL/GenBank/DDBJ whole genome shotgun (WGS) entry which is preliminary data.</text>
</comment>
<gene>
    <name evidence="1" type="ORF">SNEC2469_LOCUS9044</name>
</gene>
<dbReference type="Proteomes" id="UP000601435">
    <property type="component" value="Unassembled WGS sequence"/>
</dbReference>
<name>A0A812PCE3_9DINO</name>
<accession>A0A812PCE3</accession>
<dbReference type="OrthoDB" id="427005at2759"/>
<reference evidence="1" key="1">
    <citation type="submission" date="2021-02" db="EMBL/GenBank/DDBJ databases">
        <authorList>
            <person name="Dougan E. K."/>
            <person name="Rhodes N."/>
            <person name="Thang M."/>
            <person name="Chan C."/>
        </authorList>
    </citation>
    <scope>NUCLEOTIDE SEQUENCE</scope>
</reference>
<protein>
    <submittedName>
        <fullName evidence="1">Uncharacterized protein</fullName>
    </submittedName>
</protein>
<proteinExistence type="predicted"/>